<keyword evidence="21" id="KW-1185">Reference proteome</keyword>
<dbReference type="AlphaFoldDB" id="A0A848BWG8"/>
<evidence type="ECO:0000256" key="4">
    <source>
        <dbReference type="ARBA" id="ARBA00022857"/>
    </source>
</evidence>
<evidence type="ECO:0000256" key="10">
    <source>
        <dbReference type="PIRSR" id="PIRSR000445-1"/>
    </source>
</evidence>
<dbReference type="HAMAP" id="MF_00087">
    <property type="entry name" value="Glu_tRNA_reductase"/>
    <property type="match status" value="1"/>
</dbReference>
<comment type="domain">
    <text evidence="9">Possesses an unusual extended V-shaped dimeric structure with each monomer consisting of three distinct domains arranged along a curved 'spinal' alpha-helix. The N-terminal catalytic domain specifically recognizes the glutamate moiety of the substrate. The second domain is the NADPH-binding domain, and the third C-terminal domain is responsible for dimerization.</text>
</comment>
<dbReference type="Pfam" id="PF00745">
    <property type="entry name" value="GlutR_dimer"/>
    <property type="match status" value="1"/>
</dbReference>
<feature type="binding site" evidence="9 11">
    <location>
        <begin position="113"/>
        <end position="115"/>
    </location>
    <ligand>
        <name>substrate</name>
    </ligand>
</feature>
<gene>
    <name evidence="9 18" type="primary">hemA</name>
    <name evidence="18" type="ORF">ACGTZG_06415</name>
    <name evidence="19" type="ORF">HF872_03095</name>
</gene>
<dbReference type="KEGG" id="mhw:ACT01_04010"/>
<comment type="catalytic activity">
    <reaction evidence="7 9 14">
        <text>(S)-4-amino-5-oxopentanoate + tRNA(Glu) + NADP(+) = L-glutamyl-tRNA(Glu) + NADPH + H(+)</text>
        <dbReference type="Rhea" id="RHEA:12344"/>
        <dbReference type="Rhea" id="RHEA-COMP:9663"/>
        <dbReference type="Rhea" id="RHEA-COMP:9680"/>
        <dbReference type="ChEBI" id="CHEBI:15378"/>
        <dbReference type="ChEBI" id="CHEBI:57501"/>
        <dbReference type="ChEBI" id="CHEBI:57783"/>
        <dbReference type="ChEBI" id="CHEBI:58349"/>
        <dbReference type="ChEBI" id="CHEBI:78442"/>
        <dbReference type="ChEBI" id="CHEBI:78520"/>
        <dbReference type="EC" id="1.2.1.70"/>
    </reaction>
</comment>
<comment type="pathway">
    <text evidence="1 9 14">Porphyrin-containing compound metabolism; protoporphyrin-IX biosynthesis; 5-aminolevulinate from L-glutamyl-tRNA(Glu): step 1/2.</text>
</comment>
<feature type="domain" description="Glutamyl-tRNA reductase N-terminal" evidence="17">
    <location>
        <begin position="7"/>
        <end position="155"/>
    </location>
</feature>
<dbReference type="UniPathway" id="UPA00251">
    <property type="reaction ID" value="UER00316"/>
</dbReference>
<dbReference type="InterPro" id="IPR036291">
    <property type="entry name" value="NAD(P)-bd_dom_sf"/>
</dbReference>
<keyword evidence="4 9" id="KW-0521">NADP</keyword>
<dbReference type="GO" id="GO:0019353">
    <property type="term" value="P:protoporphyrinogen IX biosynthetic process from glutamate"/>
    <property type="evidence" value="ECO:0007669"/>
    <property type="project" value="TreeGrafter"/>
</dbReference>
<evidence type="ECO:0000313" key="21">
    <source>
        <dbReference type="Proteomes" id="UP001605989"/>
    </source>
</evidence>
<dbReference type="SUPFAM" id="SSF69742">
    <property type="entry name" value="Glutamyl tRNA-reductase catalytic, N-terminal domain"/>
    <property type="match status" value="1"/>
</dbReference>
<dbReference type="InterPro" id="IPR000343">
    <property type="entry name" value="4pyrrol_synth_GluRdtase"/>
</dbReference>
<evidence type="ECO:0000256" key="13">
    <source>
        <dbReference type="PIRSR" id="PIRSR000445-4"/>
    </source>
</evidence>
<evidence type="ECO:0000256" key="9">
    <source>
        <dbReference type="HAMAP-Rule" id="MF_00087"/>
    </source>
</evidence>
<evidence type="ECO:0000256" key="12">
    <source>
        <dbReference type="PIRSR" id="PIRSR000445-3"/>
    </source>
</evidence>
<feature type="site" description="Important for activity" evidence="9 13">
    <location>
        <position position="98"/>
    </location>
</feature>
<evidence type="ECO:0000259" key="17">
    <source>
        <dbReference type="Pfam" id="PF05201"/>
    </source>
</evidence>
<evidence type="ECO:0000313" key="20">
    <source>
        <dbReference type="Proteomes" id="UP000591071"/>
    </source>
</evidence>
<dbReference type="PROSITE" id="PS00747">
    <property type="entry name" value="GLUTR"/>
    <property type="match status" value="1"/>
</dbReference>
<evidence type="ECO:0000256" key="1">
    <source>
        <dbReference type="ARBA" id="ARBA00005059"/>
    </source>
</evidence>
<proteinExistence type="inferred from homology"/>
<comment type="function">
    <text evidence="9">Catalyzes the NADPH-dependent reduction of glutamyl-tRNA(Glu) to glutamate 1-semialdehyde (GSA).</text>
</comment>
<evidence type="ECO:0000256" key="2">
    <source>
        <dbReference type="ARBA" id="ARBA00005916"/>
    </source>
</evidence>
<evidence type="ECO:0000256" key="11">
    <source>
        <dbReference type="PIRSR" id="PIRSR000445-2"/>
    </source>
</evidence>
<dbReference type="EMBL" id="JABAFG010000004">
    <property type="protein sequence ID" value="NME27616.1"/>
    <property type="molecule type" value="Genomic_DNA"/>
</dbReference>
<dbReference type="GO" id="GO:0050661">
    <property type="term" value="F:NADP binding"/>
    <property type="evidence" value="ECO:0007669"/>
    <property type="project" value="InterPro"/>
</dbReference>
<dbReference type="InterPro" id="IPR036343">
    <property type="entry name" value="GluRdtase_N_sf"/>
</dbReference>
<feature type="binding site" evidence="9 12">
    <location>
        <begin position="188"/>
        <end position="193"/>
    </location>
    <ligand>
        <name>NADP(+)</name>
        <dbReference type="ChEBI" id="CHEBI:58349"/>
    </ligand>
</feature>
<evidence type="ECO:0000313" key="18">
    <source>
        <dbReference type="EMBL" id="MFG6272821.1"/>
    </source>
</evidence>
<evidence type="ECO:0000256" key="3">
    <source>
        <dbReference type="ARBA" id="ARBA00012970"/>
    </source>
</evidence>
<dbReference type="Pfam" id="PF05201">
    <property type="entry name" value="GlutR_N"/>
    <property type="match status" value="1"/>
</dbReference>
<evidence type="ECO:0000256" key="5">
    <source>
        <dbReference type="ARBA" id="ARBA00023002"/>
    </source>
</evidence>
<dbReference type="InterPro" id="IPR006151">
    <property type="entry name" value="Shikm_DH/Glu-tRNA_Rdtase"/>
</dbReference>
<reference evidence="19 20" key="1">
    <citation type="submission" date="2020-04" db="EMBL/GenBank/DDBJ databases">
        <authorList>
            <person name="Hitch T.C.A."/>
            <person name="Wylensek D."/>
            <person name="Clavel T."/>
        </authorList>
    </citation>
    <scope>NUCLEOTIDE SEQUENCE [LARGE SCALE GENOMIC DNA]</scope>
    <source>
        <strain evidence="19 20">Oil-RF-744-FAT-WT-6-1</strain>
    </source>
</reference>
<dbReference type="EC" id="1.2.1.70" evidence="3 9"/>
<evidence type="ECO:0000259" key="16">
    <source>
        <dbReference type="Pfam" id="PF01488"/>
    </source>
</evidence>
<dbReference type="PANTHER" id="PTHR43013">
    <property type="entry name" value="GLUTAMYL-TRNA REDUCTASE"/>
    <property type="match status" value="1"/>
</dbReference>
<dbReference type="Pfam" id="PF01488">
    <property type="entry name" value="Shikimate_DH"/>
    <property type="match status" value="1"/>
</dbReference>
<dbReference type="GO" id="GO:0008883">
    <property type="term" value="F:glutamyl-tRNA reductase activity"/>
    <property type="evidence" value="ECO:0007669"/>
    <property type="project" value="UniProtKB-UniRule"/>
</dbReference>
<comment type="miscellaneous">
    <text evidence="9">During catalysis, the active site Cys acts as a nucleophile attacking the alpha-carbonyl group of tRNA-bound glutamate with the formation of a thioester intermediate between enzyme and glutamate, and the concomitant release of tRNA(Glu). The thioester intermediate is finally reduced by direct hydride transfer from NADPH, to form the product GSA.</text>
</comment>
<feature type="domain" description="Tetrapyrrole biosynthesis glutamyl-tRNA reductase dimerisation" evidence="15">
    <location>
        <begin position="320"/>
        <end position="418"/>
    </location>
</feature>
<comment type="subunit">
    <text evidence="9">Homodimer.</text>
</comment>
<protein>
    <recommendedName>
        <fullName evidence="8 9">Glutamyl-tRNA reductase</fullName>
        <shortName evidence="9">GluTR</shortName>
        <ecNumber evidence="3 9">1.2.1.70</ecNumber>
    </recommendedName>
</protein>
<comment type="similarity">
    <text evidence="2 9 14">Belongs to the glutamyl-tRNA reductase family.</text>
</comment>
<dbReference type="InterPro" id="IPR018214">
    <property type="entry name" value="GluRdtase_CS"/>
</dbReference>
<sequence length="418" mass="46661">MELFVWGLNHKTVPVSVREQFSVPPERIRTALSQSGQYQTIHEAVILSTCNRSEIYAVCPEGTPARVLQDFFLSLLNGKPEIRPDYFYTYTGRDCIVHLLRVASSLDSQIIGEGQILSQVKQAYLLAHDCGATGIVLNLLFHQAIATGKRVRTDTHIAYNAVSVSYAAVQLAEHLLGDVTGKTLLLFGAGQMAELAARNFLGKGLKKLYIVNRHIERAQKLASLLSGTAVHYQKGNEAAARADIIVTSTGAPHYVLTEERLAAIMKARKGRPLLLIDIAVPRDIEPSAADLPGISLYNIDDLTTTVAENEQSRQREAALAGTIVQEEAEELLQRFRYLPVRPALLRLSEKAEQARKREFRRAMNKLPGLTDEQYRIIENMTHMIVRKLLRDPMMQTVGAARTDKEEETVRSLSDFFKL</sequence>
<dbReference type="OrthoDB" id="110209at2"/>
<feature type="domain" description="Quinate/shikimate 5-dehydrogenase/glutamyl-tRNA reductase" evidence="16">
    <location>
        <begin position="170"/>
        <end position="303"/>
    </location>
</feature>
<feature type="binding site" evidence="9 11">
    <location>
        <position position="119"/>
    </location>
    <ligand>
        <name>substrate</name>
    </ligand>
</feature>
<dbReference type="RefSeq" id="WP_113855372.1">
    <property type="nucleotide sequence ID" value="NZ_CP011940.1"/>
</dbReference>
<dbReference type="CDD" id="cd05213">
    <property type="entry name" value="NAD_bind_Glutamyl_tRNA_reduct"/>
    <property type="match status" value="1"/>
</dbReference>
<evidence type="ECO:0000256" key="7">
    <source>
        <dbReference type="ARBA" id="ARBA00047464"/>
    </source>
</evidence>
<reference evidence="18 21" key="2">
    <citation type="submission" date="2024-10" db="EMBL/GenBank/DDBJ databases">
        <authorList>
            <person name="Sang B.-I."/>
            <person name="Prabhaharan D."/>
        </authorList>
    </citation>
    <scope>NUCLEOTIDE SEQUENCE [LARGE SCALE GENOMIC DNA]</scope>
    <source>
        <strain evidence="18 21">MH</strain>
    </source>
</reference>
<evidence type="ECO:0000256" key="14">
    <source>
        <dbReference type="RuleBase" id="RU000584"/>
    </source>
</evidence>
<keyword evidence="6 9" id="KW-0627">Porphyrin biosynthesis</keyword>
<feature type="active site" description="Nucleophile" evidence="9 10">
    <location>
        <position position="50"/>
    </location>
</feature>
<dbReference type="SUPFAM" id="SSF69075">
    <property type="entry name" value="Glutamyl tRNA-reductase dimerization domain"/>
    <property type="match status" value="1"/>
</dbReference>
<keyword evidence="5 9" id="KW-0560">Oxidoreductase</keyword>
<dbReference type="Gene3D" id="3.40.50.720">
    <property type="entry name" value="NAD(P)-binding Rossmann-like Domain"/>
    <property type="match status" value="1"/>
</dbReference>
<dbReference type="InterPro" id="IPR015896">
    <property type="entry name" value="4pyrrol_synth_GluRdtase_dimer"/>
</dbReference>
<dbReference type="EMBL" id="JBIEKR010000005">
    <property type="protein sequence ID" value="MFG6272821.1"/>
    <property type="molecule type" value="Genomic_DNA"/>
</dbReference>
<dbReference type="PANTHER" id="PTHR43013:SF1">
    <property type="entry name" value="GLUTAMYL-TRNA REDUCTASE"/>
    <property type="match status" value="1"/>
</dbReference>
<dbReference type="Gene3D" id="3.30.460.30">
    <property type="entry name" value="Glutamyl-tRNA reductase, N-terminal domain"/>
    <property type="match status" value="1"/>
</dbReference>
<evidence type="ECO:0000256" key="8">
    <source>
        <dbReference type="ARBA" id="ARBA00068659"/>
    </source>
</evidence>
<dbReference type="SUPFAM" id="SSF51735">
    <property type="entry name" value="NAD(P)-binding Rossmann-fold domains"/>
    <property type="match status" value="1"/>
</dbReference>
<dbReference type="FunFam" id="3.30.460.30:FF:000001">
    <property type="entry name" value="Glutamyl-tRNA reductase"/>
    <property type="match status" value="1"/>
</dbReference>
<dbReference type="PIRSF" id="PIRSF000445">
    <property type="entry name" value="4pyrrol_synth_GluRdtase"/>
    <property type="match status" value="1"/>
</dbReference>
<evidence type="ECO:0000259" key="15">
    <source>
        <dbReference type="Pfam" id="PF00745"/>
    </source>
</evidence>
<dbReference type="NCBIfam" id="TIGR01035">
    <property type="entry name" value="hemA"/>
    <property type="match status" value="1"/>
</dbReference>
<feature type="binding site" evidence="9 11">
    <location>
        <position position="108"/>
    </location>
    <ligand>
        <name>substrate</name>
    </ligand>
</feature>
<dbReference type="InterPro" id="IPR015895">
    <property type="entry name" value="4pyrrol_synth_GluRdtase_N"/>
</dbReference>
<comment type="caution">
    <text evidence="19">The sequence shown here is derived from an EMBL/GenBank/DDBJ whole genome shotgun (WGS) entry which is preliminary data.</text>
</comment>
<feature type="binding site" evidence="9 11">
    <location>
        <begin position="49"/>
        <end position="52"/>
    </location>
    <ligand>
        <name>substrate</name>
    </ligand>
</feature>
<evidence type="ECO:0000313" key="19">
    <source>
        <dbReference type="EMBL" id="NME27616.1"/>
    </source>
</evidence>
<accession>A0A848BWG8</accession>
<name>A0A848BWG8_9FIRM</name>
<evidence type="ECO:0000256" key="6">
    <source>
        <dbReference type="ARBA" id="ARBA00023244"/>
    </source>
</evidence>
<dbReference type="FunFam" id="3.40.50.720:FF:000031">
    <property type="entry name" value="Glutamyl-tRNA reductase"/>
    <property type="match status" value="1"/>
</dbReference>
<dbReference type="Proteomes" id="UP001605989">
    <property type="component" value="Unassembled WGS sequence"/>
</dbReference>
<organism evidence="19 20">
    <name type="scientific">Megasphaera hexanoica</name>
    <dbReference type="NCBI Taxonomy" id="1675036"/>
    <lineage>
        <taxon>Bacteria</taxon>
        <taxon>Bacillati</taxon>
        <taxon>Bacillota</taxon>
        <taxon>Negativicutes</taxon>
        <taxon>Veillonellales</taxon>
        <taxon>Veillonellaceae</taxon>
        <taxon>Megasphaera</taxon>
    </lineage>
</organism>
<dbReference type="InterPro" id="IPR036453">
    <property type="entry name" value="GluRdtase_dimer_dom_sf"/>
</dbReference>
<dbReference type="Proteomes" id="UP000591071">
    <property type="component" value="Unassembled WGS sequence"/>
</dbReference>